<dbReference type="CDD" id="cd18308">
    <property type="entry name" value="BTB1_POZ_LZTR1"/>
    <property type="match status" value="1"/>
</dbReference>
<reference evidence="5" key="2">
    <citation type="submission" date="2025-08" db="UniProtKB">
        <authorList>
            <consortium name="Ensembl"/>
        </authorList>
    </citation>
    <scope>IDENTIFICATION</scope>
</reference>
<accession>A0A3P8W4Q3</accession>
<dbReference type="Pfam" id="PF00651">
    <property type="entry name" value="BTB"/>
    <property type="match status" value="1"/>
</dbReference>
<dbReference type="Gene3D" id="3.30.710.10">
    <property type="entry name" value="Potassium Channel Kv1.1, Chain A"/>
    <property type="match status" value="2"/>
</dbReference>
<reference evidence="5 6" key="1">
    <citation type="journal article" date="2014" name="Nat. Genet.">
        <title>Whole-genome sequence of a flatfish provides insights into ZW sex chromosome evolution and adaptation to a benthic lifestyle.</title>
        <authorList>
            <person name="Chen S."/>
            <person name="Zhang G."/>
            <person name="Shao C."/>
            <person name="Huang Q."/>
            <person name="Liu G."/>
            <person name="Zhang P."/>
            <person name="Song W."/>
            <person name="An N."/>
            <person name="Chalopin D."/>
            <person name="Volff J.N."/>
            <person name="Hong Y."/>
            <person name="Li Q."/>
            <person name="Sha Z."/>
            <person name="Zhou H."/>
            <person name="Xie M."/>
            <person name="Yu Q."/>
            <person name="Liu Y."/>
            <person name="Xiang H."/>
            <person name="Wang N."/>
            <person name="Wu K."/>
            <person name="Yang C."/>
            <person name="Zhou Q."/>
            <person name="Liao X."/>
            <person name="Yang L."/>
            <person name="Hu Q."/>
            <person name="Zhang J."/>
            <person name="Meng L."/>
            <person name="Jin L."/>
            <person name="Tian Y."/>
            <person name="Lian J."/>
            <person name="Yang J."/>
            <person name="Miao G."/>
            <person name="Liu S."/>
            <person name="Liang Z."/>
            <person name="Yan F."/>
            <person name="Li Y."/>
            <person name="Sun B."/>
            <person name="Zhang H."/>
            <person name="Zhang J."/>
            <person name="Zhu Y."/>
            <person name="Du M."/>
            <person name="Zhao Y."/>
            <person name="Schartl M."/>
            <person name="Tang Q."/>
            <person name="Wang J."/>
        </authorList>
    </citation>
    <scope>NUCLEOTIDE SEQUENCE</scope>
</reference>
<dbReference type="InParanoid" id="A0A3P8W4Q3"/>
<dbReference type="OrthoDB" id="10250130at2759"/>
<dbReference type="FunFam" id="2.120.10.80:FF:000054">
    <property type="entry name" value="Leucine-zipper-like transcription regulator 1"/>
    <property type="match status" value="1"/>
</dbReference>
<dbReference type="Gene3D" id="2.120.10.80">
    <property type="entry name" value="Kelch-type beta propeller"/>
    <property type="match status" value="2"/>
</dbReference>
<dbReference type="FunFam" id="3.30.710.10:FF:000024">
    <property type="entry name" value="Leucine-zipper-like transcriptional regulator 1"/>
    <property type="match status" value="1"/>
</dbReference>
<keyword evidence="1" id="KW-0880">Kelch repeat</keyword>
<dbReference type="SUPFAM" id="SSF117281">
    <property type="entry name" value="Kelch motif"/>
    <property type="match status" value="1"/>
</dbReference>
<proteinExistence type="predicted"/>
<dbReference type="SUPFAM" id="SSF54695">
    <property type="entry name" value="POZ domain"/>
    <property type="match status" value="2"/>
</dbReference>
<dbReference type="Ensembl" id="ENSCSET00000019758.1">
    <property type="protein sequence ID" value="ENSCSEP00000019520.1"/>
    <property type="gene ID" value="ENSCSEG00000012466.1"/>
</dbReference>
<feature type="domain" description="BTB" evidence="4">
    <location>
        <begin position="375"/>
        <end position="477"/>
    </location>
</feature>
<dbReference type="PANTHER" id="PTHR46376">
    <property type="entry name" value="LEUCINE-ZIPPER-LIKE TRANSCRIPTIONAL REGULATOR 1"/>
    <property type="match status" value="1"/>
</dbReference>
<dbReference type="CDD" id="cd18505">
    <property type="entry name" value="BACK1_LZTR1"/>
    <property type="match status" value="1"/>
</dbReference>
<evidence type="ECO:0000256" key="3">
    <source>
        <dbReference type="SAM" id="MobiDB-lite"/>
    </source>
</evidence>
<feature type="compositionally biased region" description="Basic and acidic residues" evidence="3">
    <location>
        <begin position="410"/>
        <end position="422"/>
    </location>
</feature>
<dbReference type="KEGG" id="csem:103397153"/>
<dbReference type="InterPro" id="IPR015915">
    <property type="entry name" value="Kelch-typ_b-propeller"/>
</dbReference>
<evidence type="ECO:0000256" key="1">
    <source>
        <dbReference type="ARBA" id="ARBA00022441"/>
    </source>
</evidence>
<dbReference type="PROSITE" id="PS50097">
    <property type="entry name" value="BTB"/>
    <property type="match status" value="2"/>
</dbReference>
<dbReference type="AlphaFoldDB" id="A0A3P8W4Q3"/>
<organism evidence="5 6">
    <name type="scientific">Cynoglossus semilaevis</name>
    <name type="common">Tongue sole</name>
    <dbReference type="NCBI Taxonomy" id="244447"/>
    <lineage>
        <taxon>Eukaryota</taxon>
        <taxon>Metazoa</taxon>
        <taxon>Chordata</taxon>
        <taxon>Craniata</taxon>
        <taxon>Vertebrata</taxon>
        <taxon>Euteleostomi</taxon>
        <taxon>Actinopterygii</taxon>
        <taxon>Neopterygii</taxon>
        <taxon>Teleostei</taxon>
        <taxon>Neoteleostei</taxon>
        <taxon>Acanthomorphata</taxon>
        <taxon>Carangaria</taxon>
        <taxon>Pleuronectiformes</taxon>
        <taxon>Pleuronectoidei</taxon>
        <taxon>Cynoglossidae</taxon>
        <taxon>Cynoglossinae</taxon>
        <taxon>Cynoglossus</taxon>
    </lineage>
</organism>
<dbReference type="FunFam" id="3.30.710.10:FF:000049">
    <property type="entry name" value="leucine-zipper-like transcriptional regulator 1 isoform X1"/>
    <property type="match status" value="1"/>
</dbReference>
<dbReference type="GO" id="GO:0005794">
    <property type="term" value="C:Golgi apparatus"/>
    <property type="evidence" value="ECO:0007669"/>
    <property type="project" value="TreeGrafter"/>
</dbReference>
<dbReference type="PANTHER" id="PTHR46376:SF1">
    <property type="entry name" value="LEUCINE-ZIPPER-LIKE TRANSCRIPTIONAL REGULATOR 1"/>
    <property type="match status" value="1"/>
</dbReference>
<keyword evidence="2" id="KW-0677">Repeat</keyword>
<reference evidence="5" key="3">
    <citation type="submission" date="2025-09" db="UniProtKB">
        <authorList>
            <consortium name="Ensembl"/>
        </authorList>
    </citation>
    <scope>IDENTIFICATION</scope>
</reference>
<dbReference type="CDD" id="cd18506">
    <property type="entry name" value="BACK2_LZTR1"/>
    <property type="match status" value="1"/>
</dbReference>
<sequence length="780" mass="88968">MSCKSTKVAPSVDFDHSCSDSVEYLTLNFGPFETVHRWRRLPPCDEFVGARRSKHTVVAYRDAIYVFGGDNGKNMLNDLLRFDVKDCSWCRAFTTGTPPAPRYHHSAVVYGSSMFVFGGYTGDIYSNSNLKNKNDLFDYKFATGQWTEWKVEGSLPVARSAHGATVYNDKLWIFAGYDGNARLNDMWTISLQDREHACWEEIDQSGEIPPSSCNTPVAVCRDKMFVFSGQSGAKITNNLFQFEFKGHIWTRIPTEHLLRGSPTPPQRRYGHTMVAFDRHLYVFGGAADNTLPNELHCYDVDSQTWEVIQPSLDSEMPSGRLFHAAAVIQDAMYIFGGTVDNNVRSGEMYRFQFSSYPKCTLHEDYGKLWENRQFCDAEFILGEREERVLGHIAIVTARCQSLRKKILQARDRQRQKVKHESNEEGEEGISGGPRDIPAGHRTSGTQLMLEVCIREAEAQPFEVLMQFLYTDKIQYPRRGHVQDVLLIMDVYKLALSFKLFRLEQLCVQYIEASVDLQNVLSVCENANKLQLDQLKEHCLNFVVKESHFNQVIMTTEFEHLSTSLIVEIVRRKQHPPPRLYSDQPVDIGTSLVQDMKASLEGGGLEFCDIILLLDGHPRPAHKAILAARSSYFEAMFRSFMPEDGQVNISIGEMVPSKQAFESMLRYIYYGDVNMPPEDSLYLFAAPYYYGFSNNRLQAYCKQNLEMNVTVENVLQILEAADKTQALDMKKHCLHIIVHQFIKVSKLPNLRSLSQLLLLDIIEFLATHISDKQCAEMGSDI</sequence>
<feature type="domain" description="BTB" evidence="4">
    <location>
        <begin position="607"/>
        <end position="676"/>
    </location>
</feature>
<feature type="region of interest" description="Disordered" evidence="3">
    <location>
        <begin position="410"/>
        <end position="438"/>
    </location>
</feature>
<dbReference type="SMART" id="SM00612">
    <property type="entry name" value="Kelch"/>
    <property type="match status" value="4"/>
</dbReference>
<dbReference type="InterPro" id="IPR051568">
    <property type="entry name" value="LZTR1/Attractin"/>
</dbReference>
<dbReference type="GeneTree" id="ENSGT00940000158190"/>
<evidence type="ECO:0000259" key="4">
    <source>
        <dbReference type="PROSITE" id="PS50097"/>
    </source>
</evidence>
<dbReference type="RefSeq" id="XP_008333606.1">
    <property type="nucleotide sequence ID" value="XM_008335384.3"/>
</dbReference>
<dbReference type="FunFam" id="2.120.10.80:FF:000065">
    <property type="entry name" value="Leucine-zipper-like transcription regulator 1"/>
    <property type="match status" value="1"/>
</dbReference>
<dbReference type="InterPro" id="IPR006652">
    <property type="entry name" value="Kelch_1"/>
</dbReference>
<name>A0A3P8W4Q3_CYNSE</name>
<dbReference type="GeneID" id="103397153"/>
<dbReference type="InterPro" id="IPR000210">
    <property type="entry name" value="BTB/POZ_dom"/>
</dbReference>
<evidence type="ECO:0000313" key="5">
    <source>
        <dbReference type="Ensembl" id="ENSCSEP00000019520.1"/>
    </source>
</evidence>
<dbReference type="Proteomes" id="UP000265120">
    <property type="component" value="Chromosome W"/>
</dbReference>
<evidence type="ECO:0000256" key="2">
    <source>
        <dbReference type="ARBA" id="ARBA00022737"/>
    </source>
</evidence>
<dbReference type="InterPro" id="IPR011333">
    <property type="entry name" value="SKP1/BTB/POZ_sf"/>
</dbReference>
<dbReference type="OMA" id="AMNDFHE"/>
<evidence type="ECO:0000313" key="6">
    <source>
        <dbReference type="Proteomes" id="UP000265120"/>
    </source>
</evidence>
<dbReference type="CDD" id="cd18309">
    <property type="entry name" value="BTB2_POZ_LZTR1"/>
    <property type="match status" value="1"/>
</dbReference>
<keyword evidence="6" id="KW-1185">Reference proteome</keyword>
<protein>
    <submittedName>
        <fullName evidence="5">Leucine zipper like post translational regulator 1</fullName>
    </submittedName>
</protein>
<dbReference type="Pfam" id="PF24681">
    <property type="entry name" value="Kelch_KLHDC2_KLHL20_DRC7"/>
    <property type="match status" value="2"/>
</dbReference>
<dbReference type="SMART" id="SM00225">
    <property type="entry name" value="BTB"/>
    <property type="match status" value="2"/>
</dbReference>